<evidence type="ECO:0000256" key="7">
    <source>
        <dbReference type="ARBA" id="ARBA00022741"/>
    </source>
</evidence>
<feature type="transmembrane region" description="Helical" evidence="15">
    <location>
        <begin position="56"/>
        <end position="77"/>
    </location>
</feature>
<dbReference type="Proteomes" id="UP000823616">
    <property type="component" value="Unassembled WGS sequence"/>
</dbReference>
<evidence type="ECO:0000256" key="11">
    <source>
        <dbReference type="ARBA" id="ARBA00022989"/>
    </source>
</evidence>
<protein>
    <recommendedName>
        <fullName evidence="15">ATP-dependent zinc metalloprotease FtsH</fullName>
        <ecNumber evidence="15">3.4.24.-</ecNumber>
    </recommendedName>
</protein>
<evidence type="ECO:0000256" key="3">
    <source>
        <dbReference type="ARBA" id="ARBA00022475"/>
    </source>
</evidence>
<dbReference type="EC" id="3.4.24.-" evidence="15"/>
<reference evidence="19" key="1">
    <citation type="submission" date="2020-10" db="EMBL/GenBank/DDBJ databases">
        <authorList>
            <person name="Gilroy R."/>
        </authorList>
    </citation>
    <scope>NUCLEOTIDE SEQUENCE</scope>
    <source>
        <strain evidence="19">B3-4054</strain>
    </source>
</reference>
<dbReference type="PANTHER" id="PTHR23076">
    <property type="entry name" value="METALLOPROTEASE M41 FTSH"/>
    <property type="match status" value="1"/>
</dbReference>
<dbReference type="InterPro" id="IPR000642">
    <property type="entry name" value="Peptidase_M41"/>
</dbReference>
<feature type="domain" description="AAA+ ATPase" evidence="18">
    <location>
        <begin position="255"/>
        <end position="393"/>
    </location>
</feature>
<evidence type="ECO:0000259" key="18">
    <source>
        <dbReference type="SMART" id="SM00382"/>
    </source>
</evidence>
<dbReference type="AlphaFoldDB" id="A0A9D9ENN0"/>
<dbReference type="GO" id="GO:0008270">
    <property type="term" value="F:zinc ion binding"/>
    <property type="evidence" value="ECO:0007669"/>
    <property type="project" value="UniProtKB-UniRule"/>
</dbReference>
<keyword evidence="8 15" id="KW-0378">Hydrolase</keyword>
<evidence type="ECO:0000256" key="8">
    <source>
        <dbReference type="ARBA" id="ARBA00022801"/>
    </source>
</evidence>
<dbReference type="Gene3D" id="3.40.50.300">
    <property type="entry name" value="P-loop containing nucleotide triphosphate hydrolases"/>
    <property type="match status" value="1"/>
</dbReference>
<evidence type="ECO:0000256" key="4">
    <source>
        <dbReference type="ARBA" id="ARBA00022670"/>
    </source>
</evidence>
<organism evidence="19 20">
    <name type="scientific">Candidatus Avitreponema avistercoris</name>
    <dbReference type="NCBI Taxonomy" id="2840705"/>
    <lineage>
        <taxon>Bacteria</taxon>
        <taxon>Pseudomonadati</taxon>
        <taxon>Spirochaetota</taxon>
        <taxon>Spirochaetia</taxon>
        <taxon>Spirochaetales</taxon>
        <taxon>Candidatus Avitreponema</taxon>
    </lineage>
</organism>
<comment type="cofactor">
    <cofactor evidence="15">
        <name>Zn(2+)</name>
        <dbReference type="ChEBI" id="CHEBI:29105"/>
    </cofactor>
    <text evidence="15">Binds 1 zinc ion per subunit.</text>
</comment>
<dbReference type="Gene3D" id="1.20.58.760">
    <property type="entry name" value="Peptidase M41"/>
    <property type="match status" value="1"/>
</dbReference>
<dbReference type="GO" id="GO:0006508">
    <property type="term" value="P:proteolysis"/>
    <property type="evidence" value="ECO:0007669"/>
    <property type="project" value="UniProtKB-KW"/>
</dbReference>
<evidence type="ECO:0000256" key="16">
    <source>
        <dbReference type="RuleBase" id="RU003651"/>
    </source>
</evidence>
<evidence type="ECO:0000256" key="17">
    <source>
        <dbReference type="SAM" id="MobiDB-lite"/>
    </source>
</evidence>
<dbReference type="InterPro" id="IPR011546">
    <property type="entry name" value="Pept_M41_FtsH_extracell"/>
</dbReference>
<dbReference type="GO" id="GO:0004222">
    <property type="term" value="F:metalloendopeptidase activity"/>
    <property type="evidence" value="ECO:0007669"/>
    <property type="project" value="InterPro"/>
</dbReference>
<reference evidence="19" key="2">
    <citation type="journal article" date="2021" name="PeerJ">
        <title>Extensive microbial diversity within the chicken gut microbiome revealed by metagenomics and culture.</title>
        <authorList>
            <person name="Gilroy R."/>
            <person name="Ravi A."/>
            <person name="Getino M."/>
            <person name="Pursley I."/>
            <person name="Horton D.L."/>
            <person name="Alikhan N.F."/>
            <person name="Baker D."/>
            <person name="Gharbi K."/>
            <person name="Hall N."/>
            <person name="Watson M."/>
            <person name="Adriaenssens E.M."/>
            <person name="Foster-Nyarko E."/>
            <person name="Jarju S."/>
            <person name="Secka A."/>
            <person name="Antonio M."/>
            <person name="Oren A."/>
            <person name="Chaudhuri R.R."/>
            <person name="La Ragione R."/>
            <person name="Hildebrand F."/>
            <person name="Pallen M.J."/>
        </authorList>
    </citation>
    <scope>NUCLEOTIDE SEQUENCE</scope>
    <source>
        <strain evidence="19">B3-4054</strain>
    </source>
</reference>
<dbReference type="Pfam" id="PF01434">
    <property type="entry name" value="Peptidase_M41"/>
    <property type="match status" value="1"/>
</dbReference>
<keyword evidence="5 15" id="KW-0812">Transmembrane</keyword>
<dbReference type="FunFam" id="1.10.8.60:FF:000001">
    <property type="entry name" value="ATP-dependent zinc metalloprotease FtsH"/>
    <property type="match status" value="1"/>
</dbReference>
<keyword evidence="11 15" id="KW-1133">Transmembrane helix</keyword>
<evidence type="ECO:0000256" key="1">
    <source>
        <dbReference type="ARBA" id="ARBA00004370"/>
    </source>
</evidence>
<dbReference type="PANTHER" id="PTHR23076:SF97">
    <property type="entry name" value="ATP-DEPENDENT ZINC METALLOPROTEASE YME1L1"/>
    <property type="match status" value="1"/>
</dbReference>
<dbReference type="Pfam" id="PF17862">
    <property type="entry name" value="AAA_lid_3"/>
    <property type="match status" value="1"/>
</dbReference>
<dbReference type="InterPro" id="IPR003593">
    <property type="entry name" value="AAA+_ATPase"/>
</dbReference>
<comment type="subcellular location">
    <subcellularLocation>
        <location evidence="15">Cell membrane</location>
        <topology evidence="15">Multi-pass membrane protein</topology>
        <orientation evidence="15">Cytoplasmic side</orientation>
    </subcellularLocation>
    <subcellularLocation>
        <location evidence="1">Membrane</location>
    </subcellularLocation>
</comment>
<dbReference type="SUPFAM" id="SSF52540">
    <property type="entry name" value="P-loop containing nucleoside triphosphate hydrolases"/>
    <property type="match status" value="1"/>
</dbReference>
<evidence type="ECO:0000256" key="14">
    <source>
        <dbReference type="ARBA" id="ARBA00061570"/>
    </source>
</evidence>
<keyword evidence="4 15" id="KW-0645">Protease</keyword>
<evidence type="ECO:0000256" key="9">
    <source>
        <dbReference type="ARBA" id="ARBA00022833"/>
    </source>
</evidence>
<evidence type="ECO:0000256" key="13">
    <source>
        <dbReference type="ARBA" id="ARBA00023136"/>
    </source>
</evidence>
<dbReference type="NCBIfam" id="TIGR01241">
    <property type="entry name" value="FtsH_fam"/>
    <property type="match status" value="1"/>
</dbReference>
<comment type="caution">
    <text evidence="19">The sequence shown here is derived from an EMBL/GenBank/DDBJ whole genome shotgun (WGS) entry which is preliminary data.</text>
</comment>
<evidence type="ECO:0000256" key="5">
    <source>
        <dbReference type="ARBA" id="ARBA00022692"/>
    </source>
</evidence>
<dbReference type="Gene3D" id="1.10.8.60">
    <property type="match status" value="1"/>
</dbReference>
<keyword evidence="13 15" id="KW-0472">Membrane</keyword>
<dbReference type="GO" id="GO:0030163">
    <property type="term" value="P:protein catabolic process"/>
    <property type="evidence" value="ECO:0007669"/>
    <property type="project" value="UniProtKB-UniRule"/>
</dbReference>
<evidence type="ECO:0000313" key="19">
    <source>
        <dbReference type="EMBL" id="MBO8450799.1"/>
    </source>
</evidence>
<keyword evidence="3 15" id="KW-1003">Cell membrane</keyword>
<dbReference type="InterPro" id="IPR005936">
    <property type="entry name" value="FtsH"/>
</dbReference>
<comment type="function">
    <text evidence="15">Acts as a processive, ATP-dependent zinc metallopeptidase for both cytoplasmic and membrane proteins. Plays a role in the quality control of integral membrane proteins.</text>
</comment>
<feature type="active site" evidence="15">
    <location>
        <position position="485"/>
    </location>
</feature>
<comment type="subunit">
    <text evidence="15">Homohexamer.</text>
</comment>
<comment type="similarity">
    <text evidence="2 15">In the C-terminal section; belongs to the peptidase M41 family.</text>
</comment>
<sequence length="678" mass="74325">MKFYASSGSEPDDNNPDKKNEGNDIFSSFFRFFSDDGADKKKPDGGKRPPKTPRPLLWILLGVFLLLVFSSNFYSLVNRDTLIPFSDFRRMVESGEIVRVEISSKYFTGYDTLPSSAPQENTGLPFSLPQTAASGNVYRTVGLLTESFVALLDSKGVEYSVAAEERNFLLDFVLQWIVPFAVFFLMWRYLMKRMGGGLGGSIFSSGQSRSAAVDEGKVSTRFSDVAGVDEAKEELVEVVDFLKNPKKYTDIGGKIPRGVLLVGPPGTGKTLLARAVAGEAGVPFFRISGSDFVEMFVGVGASRVRDLFKQAREKAPCIIFIDELDAIGKSRINSMTSNDEREQTLNQLLVEMDGFDGSSGLILLAATNRPDVLDPALLRPGRFDRQIVVDRPDVKGREEILRIHAKGVKVARDVDLADVAKSTSGSSGADLANIVNEAALLAVRAGRKEVTMEDFNEAVEKAIAGLQKKSRVIREDERKIVAYHETGHAVVTAFTPGQDKVHKISIIPRGLSALGYTMQIPEEDRYLSSEEELLGRVDVLLGGRAAEETVFGSVSTGAANDLSRATDIIRRMITDYGMSGRFRNVALSQHGAGYGGYAAEPQLVRDYAESTQQYIDEEIARIMAERYGKVKDLLSSKAALVHYVAERLLEKEILDGKDFEEIVKAEQNLAASGPDQAV</sequence>
<evidence type="ECO:0000256" key="12">
    <source>
        <dbReference type="ARBA" id="ARBA00023049"/>
    </source>
</evidence>
<dbReference type="EMBL" id="JADIMS010000126">
    <property type="protein sequence ID" value="MBO8450799.1"/>
    <property type="molecule type" value="Genomic_DNA"/>
</dbReference>
<dbReference type="GO" id="GO:0004176">
    <property type="term" value="F:ATP-dependent peptidase activity"/>
    <property type="evidence" value="ECO:0007669"/>
    <property type="project" value="InterPro"/>
</dbReference>
<dbReference type="InterPro" id="IPR003959">
    <property type="entry name" value="ATPase_AAA_core"/>
</dbReference>
<feature type="binding site" evidence="15">
    <location>
        <position position="484"/>
    </location>
    <ligand>
        <name>Zn(2+)</name>
        <dbReference type="ChEBI" id="CHEBI:29105"/>
        <note>catalytic</note>
    </ligand>
</feature>
<evidence type="ECO:0000256" key="15">
    <source>
        <dbReference type="HAMAP-Rule" id="MF_01458"/>
    </source>
</evidence>
<dbReference type="GO" id="GO:0005524">
    <property type="term" value="F:ATP binding"/>
    <property type="evidence" value="ECO:0007669"/>
    <property type="project" value="UniProtKB-UniRule"/>
</dbReference>
<dbReference type="FunFam" id="3.40.50.300:FF:000001">
    <property type="entry name" value="ATP-dependent zinc metalloprotease FtsH"/>
    <property type="match status" value="1"/>
</dbReference>
<comment type="similarity">
    <text evidence="14 15">In the central section; belongs to the AAA ATPase family.</text>
</comment>
<feature type="binding site" evidence="15">
    <location>
        <begin position="263"/>
        <end position="270"/>
    </location>
    <ligand>
        <name>ATP</name>
        <dbReference type="ChEBI" id="CHEBI:30616"/>
    </ligand>
</feature>
<feature type="binding site" evidence="15">
    <location>
        <position position="488"/>
    </location>
    <ligand>
        <name>Zn(2+)</name>
        <dbReference type="ChEBI" id="CHEBI:29105"/>
        <note>catalytic</note>
    </ligand>
</feature>
<keyword evidence="6 15" id="KW-0479">Metal-binding</keyword>
<evidence type="ECO:0000313" key="20">
    <source>
        <dbReference type="Proteomes" id="UP000823616"/>
    </source>
</evidence>
<evidence type="ECO:0000256" key="2">
    <source>
        <dbReference type="ARBA" id="ARBA00010044"/>
    </source>
</evidence>
<dbReference type="PROSITE" id="PS00674">
    <property type="entry name" value="AAA"/>
    <property type="match status" value="1"/>
</dbReference>
<keyword evidence="7 15" id="KW-0547">Nucleotide-binding</keyword>
<feature type="binding site" evidence="15">
    <location>
        <position position="561"/>
    </location>
    <ligand>
        <name>Zn(2+)</name>
        <dbReference type="ChEBI" id="CHEBI:29105"/>
        <note>catalytic</note>
    </ligand>
</feature>
<dbReference type="InterPro" id="IPR027417">
    <property type="entry name" value="P-loop_NTPase"/>
</dbReference>
<feature type="transmembrane region" description="Helical" evidence="15">
    <location>
        <begin position="168"/>
        <end position="187"/>
    </location>
</feature>
<dbReference type="InterPro" id="IPR037219">
    <property type="entry name" value="Peptidase_M41-like"/>
</dbReference>
<accession>A0A9D9ENN0</accession>
<dbReference type="SMART" id="SM00382">
    <property type="entry name" value="AAA"/>
    <property type="match status" value="1"/>
</dbReference>
<keyword evidence="10 15" id="KW-0067">ATP-binding</keyword>
<dbReference type="InterPro" id="IPR041569">
    <property type="entry name" value="AAA_lid_3"/>
</dbReference>
<dbReference type="CDD" id="cd19501">
    <property type="entry name" value="RecA-like_FtsH"/>
    <property type="match status" value="1"/>
</dbReference>
<evidence type="ECO:0000256" key="6">
    <source>
        <dbReference type="ARBA" id="ARBA00022723"/>
    </source>
</evidence>
<dbReference type="SUPFAM" id="SSF140990">
    <property type="entry name" value="FtsH protease domain-like"/>
    <property type="match status" value="1"/>
</dbReference>
<dbReference type="FunFam" id="1.20.58.760:FF:000001">
    <property type="entry name" value="ATP-dependent zinc metalloprotease FtsH"/>
    <property type="match status" value="1"/>
</dbReference>
<keyword evidence="9 15" id="KW-0862">Zinc</keyword>
<keyword evidence="12 15" id="KW-0482">Metalloprotease</keyword>
<name>A0A9D9ENN0_9SPIR</name>
<evidence type="ECO:0000256" key="10">
    <source>
        <dbReference type="ARBA" id="ARBA00022840"/>
    </source>
</evidence>
<feature type="region of interest" description="Disordered" evidence="17">
    <location>
        <begin position="1"/>
        <end position="24"/>
    </location>
</feature>
<proteinExistence type="inferred from homology"/>
<dbReference type="HAMAP" id="MF_01458">
    <property type="entry name" value="FtsH"/>
    <property type="match status" value="1"/>
</dbReference>
<gene>
    <name evidence="15 19" type="primary">ftsH</name>
    <name evidence="19" type="ORF">IAA96_06805</name>
</gene>
<dbReference type="Pfam" id="PF06480">
    <property type="entry name" value="FtsH_ext"/>
    <property type="match status" value="1"/>
</dbReference>
<dbReference type="GO" id="GO:0016887">
    <property type="term" value="F:ATP hydrolysis activity"/>
    <property type="evidence" value="ECO:0007669"/>
    <property type="project" value="UniProtKB-UniRule"/>
</dbReference>
<dbReference type="GO" id="GO:0005886">
    <property type="term" value="C:plasma membrane"/>
    <property type="evidence" value="ECO:0007669"/>
    <property type="project" value="UniProtKB-SubCell"/>
</dbReference>
<comment type="similarity">
    <text evidence="16">Belongs to the AAA ATPase family.</text>
</comment>
<dbReference type="Pfam" id="PF00004">
    <property type="entry name" value="AAA"/>
    <property type="match status" value="1"/>
</dbReference>
<dbReference type="InterPro" id="IPR003960">
    <property type="entry name" value="ATPase_AAA_CS"/>
</dbReference>